<keyword evidence="2" id="KW-1185">Reference proteome</keyword>
<comment type="caution">
    <text evidence="1">The sequence shown here is derived from an EMBL/GenBank/DDBJ whole genome shotgun (WGS) entry which is preliminary data.</text>
</comment>
<accession>A0AAV3ZNA9</accession>
<gene>
    <name evidence="1" type="ORF">PoB_002251600</name>
</gene>
<name>A0AAV3ZNA9_9GAST</name>
<dbReference type="AlphaFoldDB" id="A0AAV3ZNA9"/>
<evidence type="ECO:0000313" key="2">
    <source>
        <dbReference type="Proteomes" id="UP000735302"/>
    </source>
</evidence>
<evidence type="ECO:0000313" key="1">
    <source>
        <dbReference type="EMBL" id="GFN96010.1"/>
    </source>
</evidence>
<reference evidence="1 2" key="1">
    <citation type="journal article" date="2021" name="Elife">
        <title>Chloroplast acquisition without the gene transfer in kleptoplastic sea slugs, Plakobranchus ocellatus.</title>
        <authorList>
            <person name="Maeda T."/>
            <person name="Takahashi S."/>
            <person name="Yoshida T."/>
            <person name="Shimamura S."/>
            <person name="Takaki Y."/>
            <person name="Nagai Y."/>
            <person name="Toyoda A."/>
            <person name="Suzuki Y."/>
            <person name="Arimoto A."/>
            <person name="Ishii H."/>
            <person name="Satoh N."/>
            <person name="Nishiyama T."/>
            <person name="Hasebe M."/>
            <person name="Maruyama T."/>
            <person name="Minagawa J."/>
            <person name="Obokata J."/>
            <person name="Shigenobu S."/>
        </authorList>
    </citation>
    <scope>NUCLEOTIDE SEQUENCE [LARGE SCALE GENOMIC DNA]</scope>
</reference>
<sequence>MLKPTHYCLPFSTCSFTSFAEVFSQVVEYFVELVCPLSIPIFMPNGVDVYVYFRFQIGFPEDDILFRAAFASLFTFSFPWLPTMAILSSSALKADAPFLRRVAFEQSGRSGKQAAAATFSSSLQPSV</sequence>
<dbReference type="Proteomes" id="UP000735302">
    <property type="component" value="Unassembled WGS sequence"/>
</dbReference>
<proteinExistence type="predicted"/>
<dbReference type="EMBL" id="BLXT01002620">
    <property type="protein sequence ID" value="GFN96010.1"/>
    <property type="molecule type" value="Genomic_DNA"/>
</dbReference>
<protein>
    <submittedName>
        <fullName evidence="1">Uncharacterized protein</fullName>
    </submittedName>
</protein>
<organism evidence="1 2">
    <name type="scientific">Plakobranchus ocellatus</name>
    <dbReference type="NCBI Taxonomy" id="259542"/>
    <lineage>
        <taxon>Eukaryota</taxon>
        <taxon>Metazoa</taxon>
        <taxon>Spiralia</taxon>
        <taxon>Lophotrochozoa</taxon>
        <taxon>Mollusca</taxon>
        <taxon>Gastropoda</taxon>
        <taxon>Heterobranchia</taxon>
        <taxon>Euthyneura</taxon>
        <taxon>Panpulmonata</taxon>
        <taxon>Sacoglossa</taxon>
        <taxon>Placobranchoidea</taxon>
        <taxon>Plakobranchidae</taxon>
        <taxon>Plakobranchus</taxon>
    </lineage>
</organism>